<feature type="transmembrane region" description="Helical" evidence="5">
    <location>
        <begin position="52"/>
        <end position="78"/>
    </location>
</feature>
<dbReference type="Pfam" id="PF03006">
    <property type="entry name" value="HlyIII"/>
    <property type="match status" value="1"/>
</dbReference>
<keyword evidence="4 5" id="KW-0472">Membrane</keyword>
<evidence type="ECO:0000256" key="1">
    <source>
        <dbReference type="ARBA" id="ARBA00004141"/>
    </source>
</evidence>
<feature type="transmembrane region" description="Helical" evidence="5">
    <location>
        <begin position="200"/>
        <end position="220"/>
    </location>
</feature>
<comment type="caution">
    <text evidence="6">The sequence shown here is derived from an EMBL/GenBank/DDBJ whole genome shotgun (WGS) entry which is preliminary data.</text>
</comment>
<evidence type="ECO:0000256" key="5">
    <source>
        <dbReference type="SAM" id="Phobius"/>
    </source>
</evidence>
<accession>A0ABY2KNH3</accession>
<evidence type="ECO:0000313" key="6">
    <source>
        <dbReference type="EMBL" id="TGD44153.1"/>
    </source>
</evidence>
<dbReference type="PANTHER" id="PTHR20855:SF3">
    <property type="entry name" value="LD03007P"/>
    <property type="match status" value="1"/>
</dbReference>
<proteinExistence type="predicted"/>
<dbReference type="InterPro" id="IPR004254">
    <property type="entry name" value="AdipoR/HlyIII-related"/>
</dbReference>
<feature type="transmembrane region" description="Helical" evidence="5">
    <location>
        <begin position="144"/>
        <end position="164"/>
    </location>
</feature>
<reference evidence="6 7" key="1">
    <citation type="submission" date="2018-11" db="EMBL/GenBank/DDBJ databases">
        <title>Tabrizicola sp. isolated from sediment of alpine lake.</title>
        <authorList>
            <person name="Liu Z."/>
        </authorList>
    </citation>
    <scope>NUCLEOTIDE SEQUENCE [LARGE SCALE GENOMIC DNA]</scope>
    <source>
        <strain evidence="6 7">DRYC-M-16</strain>
    </source>
</reference>
<feature type="transmembrane region" description="Helical" evidence="5">
    <location>
        <begin position="116"/>
        <end position="137"/>
    </location>
</feature>
<sequence length="223" mass="23738">MMTLPTEHPRLMKRPFTLGELVADGVVHALALLVGVMAFSALLYHVLVRADFGLFAALSIYAAGFFLMFGFSLAYNMAPPSAAKWLLRRFDHSAIYVMIAGTYTAILAQFDPGMTVWLLGAVVWAGAVLGVVVKLALPGRYDGLAVIAYIALGGVGVLAIGPASASLPDASLWLIVLGGVTYVSGVAFYKWHRLRFHNAIWHLCVAIAAGLHFTAIAIAVGHG</sequence>
<dbReference type="PANTHER" id="PTHR20855">
    <property type="entry name" value="ADIPOR/PROGESTIN RECEPTOR-RELATED"/>
    <property type="match status" value="1"/>
</dbReference>
<feature type="transmembrane region" description="Helical" evidence="5">
    <location>
        <begin position="21"/>
        <end position="46"/>
    </location>
</feature>
<name>A0ABY2KNH3_9RHOB</name>
<evidence type="ECO:0000256" key="2">
    <source>
        <dbReference type="ARBA" id="ARBA00022692"/>
    </source>
</evidence>
<comment type="subcellular location">
    <subcellularLocation>
        <location evidence="1">Membrane</location>
        <topology evidence="1">Multi-pass membrane protein</topology>
    </subcellularLocation>
</comment>
<protein>
    <submittedName>
        <fullName evidence="6">Hemolysin III family protein</fullName>
    </submittedName>
</protein>
<dbReference type="Proteomes" id="UP000297741">
    <property type="component" value="Unassembled WGS sequence"/>
</dbReference>
<evidence type="ECO:0000313" key="7">
    <source>
        <dbReference type="Proteomes" id="UP000297741"/>
    </source>
</evidence>
<gene>
    <name evidence="6" type="ORF">EEB11_05490</name>
</gene>
<keyword evidence="7" id="KW-1185">Reference proteome</keyword>
<evidence type="ECO:0000256" key="3">
    <source>
        <dbReference type="ARBA" id="ARBA00022989"/>
    </source>
</evidence>
<keyword evidence="2 5" id="KW-0812">Transmembrane</keyword>
<feature type="transmembrane region" description="Helical" evidence="5">
    <location>
        <begin position="90"/>
        <end position="110"/>
    </location>
</feature>
<dbReference type="EMBL" id="RPEM01000003">
    <property type="protein sequence ID" value="TGD44153.1"/>
    <property type="molecule type" value="Genomic_DNA"/>
</dbReference>
<feature type="transmembrane region" description="Helical" evidence="5">
    <location>
        <begin position="170"/>
        <end position="188"/>
    </location>
</feature>
<keyword evidence="3 5" id="KW-1133">Transmembrane helix</keyword>
<evidence type="ECO:0000256" key="4">
    <source>
        <dbReference type="ARBA" id="ARBA00023136"/>
    </source>
</evidence>
<organism evidence="6 7">
    <name type="scientific">Pseudotabrizicola sediminis</name>
    <dbReference type="NCBI Taxonomy" id="2486418"/>
    <lineage>
        <taxon>Bacteria</taxon>
        <taxon>Pseudomonadati</taxon>
        <taxon>Pseudomonadota</taxon>
        <taxon>Alphaproteobacteria</taxon>
        <taxon>Rhodobacterales</taxon>
        <taxon>Paracoccaceae</taxon>
        <taxon>Pseudotabrizicola</taxon>
    </lineage>
</organism>